<name>H6SQD6_PARPM</name>
<comment type="subcellular location">
    <subcellularLocation>
        <location evidence="1">Cell outer membrane</location>
    </subcellularLocation>
</comment>
<dbReference type="PANTHER" id="PTHR30026:SF22">
    <property type="entry name" value="OUTER MEMBRANE EFFLUX PROTEIN"/>
    <property type="match status" value="1"/>
</dbReference>
<dbReference type="Proteomes" id="UP000033220">
    <property type="component" value="Chromosome DSM 122"/>
</dbReference>
<dbReference type="STRING" id="1150469.RSPPHO_03029"/>
<dbReference type="InterPro" id="IPR051906">
    <property type="entry name" value="TolC-like"/>
</dbReference>
<proteinExistence type="inferred from homology"/>
<evidence type="ECO:0000256" key="7">
    <source>
        <dbReference type="ARBA" id="ARBA00023237"/>
    </source>
</evidence>
<keyword evidence="4" id="KW-1134">Transmembrane beta strand</keyword>
<evidence type="ECO:0000256" key="6">
    <source>
        <dbReference type="ARBA" id="ARBA00023136"/>
    </source>
</evidence>
<dbReference type="HOGENOM" id="CLU_012817_0_0_5"/>
<gene>
    <name evidence="9" type="ORF">RSPPHO_03029</name>
</gene>
<dbReference type="InterPro" id="IPR003423">
    <property type="entry name" value="OMP_efflux"/>
</dbReference>
<keyword evidence="6" id="KW-0472">Membrane</keyword>
<keyword evidence="3" id="KW-0813">Transport</keyword>
<evidence type="ECO:0000256" key="5">
    <source>
        <dbReference type="ARBA" id="ARBA00022692"/>
    </source>
</evidence>
<evidence type="ECO:0000313" key="10">
    <source>
        <dbReference type="Proteomes" id="UP000033220"/>
    </source>
</evidence>
<dbReference type="PATRIC" id="fig|1150469.3.peg.3415"/>
<dbReference type="SUPFAM" id="SSF56954">
    <property type="entry name" value="Outer membrane efflux proteins (OEP)"/>
    <property type="match status" value="1"/>
</dbReference>
<comment type="similarity">
    <text evidence="2">Belongs to the outer membrane factor (OMF) (TC 1.B.17) family.</text>
</comment>
<evidence type="ECO:0000256" key="3">
    <source>
        <dbReference type="ARBA" id="ARBA00022448"/>
    </source>
</evidence>
<reference evidence="9 10" key="1">
    <citation type="submission" date="2012-02" db="EMBL/GenBank/DDBJ databases">
        <title>Shotgun genome sequence of Phaeospirillum photometricum DSM 122.</title>
        <authorList>
            <person name="Duquesne K."/>
            <person name="Sturgis J."/>
        </authorList>
    </citation>
    <scope>NUCLEOTIDE SEQUENCE [LARGE SCALE GENOMIC DNA]</scope>
    <source>
        <strain evidence="10">DSM122</strain>
    </source>
</reference>
<evidence type="ECO:0000256" key="4">
    <source>
        <dbReference type="ARBA" id="ARBA00022452"/>
    </source>
</evidence>
<accession>H6SQD6</accession>
<dbReference type="EMBL" id="HE663493">
    <property type="protein sequence ID" value="CCG09655.1"/>
    <property type="molecule type" value="Genomic_DNA"/>
</dbReference>
<organism evidence="9 10">
    <name type="scientific">Pararhodospirillum photometricum DSM 122</name>
    <dbReference type="NCBI Taxonomy" id="1150469"/>
    <lineage>
        <taxon>Bacteria</taxon>
        <taxon>Pseudomonadati</taxon>
        <taxon>Pseudomonadota</taxon>
        <taxon>Alphaproteobacteria</taxon>
        <taxon>Rhodospirillales</taxon>
        <taxon>Rhodospirillaceae</taxon>
        <taxon>Pararhodospirillum</taxon>
    </lineage>
</organism>
<dbReference type="GO" id="GO:0009279">
    <property type="term" value="C:cell outer membrane"/>
    <property type="evidence" value="ECO:0007669"/>
    <property type="project" value="UniProtKB-SubCell"/>
</dbReference>
<feature type="signal peptide" evidence="8">
    <location>
        <begin position="1"/>
        <end position="43"/>
    </location>
</feature>
<protein>
    <submittedName>
        <fullName evidence="9">Outer membrane efflux protein</fullName>
    </submittedName>
</protein>
<keyword evidence="5" id="KW-0812">Transmembrane</keyword>
<dbReference type="PANTHER" id="PTHR30026">
    <property type="entry name" value="OUTER MEMBRANE PROTEIN TOLC"/>
    <property type="match status" value="1"/>
</dbReference>
<keyword evidence="7" id="KW-0998">Cell outer membrane</keyword>
<dbReference type="KEGG" id="rpm:RSPPHO_03029"/>
<evidence type="ECO:0000313" key="9">
    <source>
        <dbReference type="EMBL" id="CCG09655.1"/>
    </source>
</evidence>
<dbReference type="eggNOG" id="COG1538">
    <property type="taxonomic scope" value="Bacteria"/>
</dbReference>
<dbReference type="GO" id="GO:1990281">
    <property type="term" value="C:efflux pump complex"/>
    <property type="evidence" value="ECO:0007669"/>
    <property type="project" value="TreeGrafter"/>
</dbReference>
<evidence type="ECO:0000256" key="2">
    <source>
        <dbReference type="ARBA" id="ARBA00007613"/>
    </source>
</evidence>
<feature type="chain" id="PRO_5003607155" evidence="8">
    <location>
        <begin position="44"/>
        <end position="450"/>
    </location>
</feature>
<dbReference type="GO" id="GO:0015288">
    <property type="term" value="F:porin activity"/>
    <property type="evidence" value="ECO:0007669"/>
    <property type="project" value="TreeGrafter"/>
</dbReference>
<keyword evidence="10" id="KW-1185">Reference proteome</keyword>
<dbReference type="GO" id="GO:0015562">
    <property type="term" value="F:efflux transmembrane transporter activity"/>
    <property type="evidence" value="ECO:0007669"/>
    <property type="project" value="InterPro"/>
</dbReference>
<evidence type="ECO:0000256" key="8">
    <source>
        <dbReference type="SAM" id="SignalP"/>
    </source>
</evidence>
<dbReference type="AlphaFoldDB" id="H6SQD6"/>
<dbReference type="Pfam" id="PF02321">
    <property type="entry name" value="OEP"/>
    <property type="match status" value="2"/>
</dbReference>
<dbReference type="Gene3D" id="1.20.1600.10">
    <property type="entry name" value="Outer membrane efflux proteins (OEP)"/>
    <property type="match status" value="1"/>
</dbReference>
<sequence>MRSGARYQGGCATVRRATVKRCRRSLAFALVTVVAGMPTLAGAQSIQELLPQIIDTHDKVAAAHSRVEAARNRARETLGGWFPVLTLQNQTGYEHVERPQRMSDPSYHTWQSDATLTQLLWDFGGTNSRIEAQRLVLEQTSSEETAVRQNLMQEALTAYVNLLRAERLLDYARQSEDNVRRQTGLEQARVDRGSGLSTDVLQAKTQLAGAEARRVQAEGAVQIARNRFEAVFGFVPPSTKGLVALKGPAGDVLPTTLDTALARARDANPSLRAAMAAAGAQRAMTGSVMGERLFPRVDLVASNALKHNVDALEGDKMNTSVQVRATWSINLGMTAVNSLRAAEAEAQAAGHSEGDTRTQVEEKVRNAWQRLETSRANARILANQANIAGEFLDLARRERQLGQRSLIDLLSGETALYNAQADAYSAEADVIIASYALMASVGALDMGQIR</sequence>
<evidence type="ECO:0000256" key="1">
    <source>
        <dbReference type="ARBA" id="ARBA00004442"/>
    </source>
</evidence>
<keyword evidence="8" id="KW-0732">Signal</keyword>